<organism evidence="2 3">
    <name type="scientific">Ensifer canadensis</name>
    <dbReference type="NCBI Taxonomy" id="555315"/>
    <lineage>
        <taxon>Bacteria</taxon>
        <taxon>Pseudomonadati</taxon>
        <taxon>Pseudomonadota</taxon>
        <taxon>Alphaproteobacteria</taxon>
        <taxon>Hyphomicrobiales</taxon>
        <taxon>Rhizobiaceae</taxon>
        <taxon>Sinorhizobium/Ensifer group</taxon>
        <taxon>Ensifer</taxon>
    </lineage>
</organism>
<proteinExistence type="predicted"/>
<keyword evidence="3" id="KW-1185">Reference proteome</keyword>
<feature type="compositionally biased region" description="Basic and acidic residues" evidence="1">
    <location>
        <begin position="147"/>
        <end position="156"/>
    </location>
</feature>
<dbReference type="Pfam" id="PF07120">
    <property type="entry name" value="DUF1376"/>
    <property type="match status" value="1"/>
</dbReference>
<dbReference type="Proteomes" id="UP000744980">
    <property type="component" value="Unassembled WGS sequence"/>
</dbReference>
<sequence length="253" mass="28025">MKEGKARHVDFYFDEYIAGVAGVLNAEEQGVYWMVCALIMSEGGPTTENHRRLAMLCGVRPSDIKRVVASLIKKGKIFIQTDGKLAQKRAQSEVEKSLNRIKRASEVGANGGRPRGKSKQNQESDKADGSFAEKLTTNHQPATTNQIEKEEPDGSSKKRGSRLSQDWALPDDWRAYAAGKGLQDRQIALEAEKFKNHWISQPGQRGVKVDWLATWRNWIINSGGNLGKSSMAQSGRHRGPGGDLTNDFLFARG</sequence>
<accession>A0AAW4FN71</accession>
<comment type="caution">
    <text evidence="2">The sequence shown here is derived from an EMBL/GenBank/DDBJ whole genome shotgun (WGS) entry which is preliminary data.</text>
</comment>
<evidence type="ECO:0000313" key="3">
    <source>
        <dbReference type="Proteomes" id="UP000744980"/>
    </source>
</evidence>
<evidence type="ECO:0000256" key="1">
    <source>
        <dbReference type="SAM" id="MobiDB-lite"/>
    </source>
</evidence>
<protein>
    <submittedName>
        <fullName evidence="2">DUF1376 domain-containing protein</fullName>
    </submittedName>
</protein>
<name>A0AAW4FN71_9HYPH</name>
<feature type="region of interest" description="Disordered" evidence="1">
    <location>
        <begin position="90"/>
        <end position="164"/>
    </location>
</feature>
<dbReference type="EMBL" id="WXFA01000006">
    <property type="protein sequence ID" value="MBM3091595.1"/>
    <property type="molecule type" value="Genomic_DNA"/>
</dbReference>
<dbReference type="InterPro" id="IPR010781">
    <property type="entry name" value="DUF1376"/>
</dbReference>
<dbReference type="AlphaFoldDB" id="A0AAW4FN71"/>
<feature type="compositionally biased region" description="Polar residues" evidence="1">
    <location>
        <begin position="135"/>
        <end position="146"/>
    </location>
</feature>
<dbReference type="RefSeq" id="WP_203527967.1">
    <property type="nucleotide sequence ID" value="NZ_CP083370.1"/>
</dbReference>
<gene>
    <name evidence="2" type="ORF">GFB56_12290</name>
</gene>
<evidence type="ECO:0000313" key="2">
    <source>
        <dbReference type="EMBL" id="MBM3091595.1"/>
    </source>
</evidence>
<reference evidence="2 3" key="1">
    <citation type="submission" date="2020-01" db="EMBL/GenBank/DDBJ databases">
        <title>Draft genome assembly of Ensifer adhaerens T173.</title>
        <authorList>
            <person name="Craig J.E."/>
            <person name="Stinchcombe J.R."/>
        </authorList>
    </citation>
    <scope>NUCLEOTIDE SEQUENCE [LARGE SCALE GENOMIC DNA]</scope>
    <source>
        <strain evidence="2 3">T173</strain>
    </source>
</reference>